<dbReference type="RefSeq" id="WP_166691671.1">
    <property type="nucleotide sequence ID" value="NZ_WAEL01000003.1"/>
</dbReference>
<reference evidence="4" key="1">
    <citation type="submission" date="2019-09" db="EMBL/GenBank/DDBJ databases">
        <authorList>
            <person name="Jung D.-H."/>
        </authorList>
    </citation>
    <scope>NUCLEOTIDE SEQUENCE [LARGE SCALE GENOMIC DNA]</scope>
    <source>
        <strain evidence="4">JA-25</strain>
    </source>
</reference>
<evidence type="ECO:0008006" key="5">
    <source>
        <dbReference type="Google" id="ProtNLM"/>
    </source>
</evidence>
<evidence type="ECO:0000256" key="2">
    <source>
        <dbReference type="SAM" id="Phobius"/>
    </source>
</evidence>
<keyword evidence="2" id="KW-0472">Membrane</keyword>
<proteinExistence type="predicted"/>
<reference evidence="4" key="2">
    <citation type="submission" date="2023-07" db="EMBL/GenBank/DDBJ databases">
        <authorList>
            <person name="Jung D.-H."/>
        </authorList>
    </citation>
    <scope>NUCLEOTIDE SEQUENCE [LARGE SCALE GENOMIC DNA]</scope>
    <source>
        <strain evidence="4">JA-25</strain>
    </source>
</reference>
<name>A0ABX0QGF0_9BACT</name>
<dbReference type="EMBL" id="WAEL01000003">
    <property type="protein sequence ID" value="NID10296.1"/>
    <property type="molecule type" value="Genomic_DNA"/>
</dbReference>
<keyword evidence="4" id="KW-1185">Reference proteome</keyword>
<feature type="transmembrane region" description="Helical" evidence="2">
    <location>
        <begin position="6"/>
        <end position="24"/>
    </location>
</feature>
<evidence type="ECO:0000313" key="3">
    <source>
        <dbReference type="EMBL" id="NID10296.1"/>
    </source>
</evidence>
<sequence length="87" mass="10079">MEGPRFIYELLGLIIAASFLAFLTRPTETEFSRRSLARYRRRQSRKKHHTLTVRPESTLREPWGTSRNAPAKPITDWSTDATSTDDD</sequence>
<protein>
    <recommendedName>
        <fullName evidence="5">YtxH domain-containing protein</fullName>
    </recommendedName>
</protein>
<comment type="caution">
    <text evidence="3">The sequence shown here is derived from an EMBL/GenBank/DDBJ whole genome shotgun (WGS) entry which is preliminary data.</text>
</comment>
<feature type="compositionally biased region" description="Low complexity" evidence="1">
    <location>
        <begin position="75"/>
        <end position="87"/>
    </location>
</feature>
<accession>A0ABX0QGF0</accession>
<dbReference type="Proteomes" id="UP000606008">
    <property type="component" value="Unassembled WGS sequence"/>
</dbReference>
<feature type="compositionally biased region" description="Basic residues" evidence="1">
    <location>
        <begin position="41"/>
        <end position="51"/>
    </location>
</feature>
<evidence type="ECO:0000256" key="1">
    <source>
        <dbReference type="SAM" id="MobiDB-lite"/>
    </source>
</evidence>
<organism evidence="3 4">
    <name type="scientific">Fibrivirga algicola</name>
    <dbReference type="NCBI Taxonomy" id="2950420"/>
    <lineage>
        <taxon>Bacteria</taxon>
        <taxon>Pseudomonadati</taxon>
        <taxon>Bacteroidota</taxon>
        <taxon>Cytophagia</taxon>
        <taxon>Cytophagales</taxon>
        <taxon>Spirosomataceae</taxon>
        <taxon>Fibrivirga</taxon>
    </lineage>
</organism>
<keyword evidence="2" id="KW-0812">Transmembrane</keyword>
<keyword evidence="2" id="KW-1133">Transmembrane helix</keyword>
<feature type="region of interest" description="Disordered" evidence="1">
    <location>
        <begin position="41"/>
        <end position="87"/>
    </location>
</feature>
<evidence type="ECO:0000313" key="4">
    <source>
        <dbReference type="Proteomes" id="UP000606008"/>
    </source>
</evidence>
<gene>
    <name evidence="3" type="ORF">F7231_08925</name>
</gene>